<protein>
    <submittedName>
        <fullName evidence="1">Phospholipase D active site domain-containing protein</fullName>
    </submittedName>
</protein>
<evidence type="ECO:0000313" key="1">
    <source>
        <dbReference type="EMBL" id="KFG44629.1"/>
    </source>
</evidence>
<reference evidence="1 2" key="1">
    <citation type="submission" date="2014-02" db="EMBL/GenBank/DDBJ databases">
        <authorList>
            <person name="Sibley D."/>
            <person name="Venepally P."/>
            <person name="Karamycheva S."/>
            <person name="Hadjithomas M."/>
            <person name="Khan A."/>
            <person name="Brunk B."/>
            <person name="Roos D."/>
            <person name="Caler E."/>
            <person name="Lorenzi H."/>
        </authorList>
    </citation>
    <scope>NUCLEOTIDE SEQUENCE [LARGE SCALE GENOMIC DNA]</scope>
    <source>
        <strain evidence="1 2">GAB2-2007-GAL-DOM2</strain>
    </source>
</reference>
<evidence type="ECO:0000313" key="2">
    <source>
        <dbReference type="Proteomes" id="UP000028837"/>
    </source>
</evidence>
<organism evidence="1 2">
    <name type="scientific">Toxoplasma gondii GAB2-2007-GAL-DOM2</name>
    <dbReference type="NCBI Taxonomy" id="1130820"/>
    <lineage>
        <taxon>Eukaryota</taxon>
        <taxon>Sar</taxon>
        <taxon>Alveolata</taxon>
        <taxon>Apicomplexa</taxon>
        <taxon>Conoidasida</taxon>
        <taxon>Coccidia</taxon>
        <taxon>Eucoccidiorida</taxon>
        <taxon>Eimeriorina</taxon>
        <taxon>Sarcocystidae</taxon>
        <taxon>Toxoplasma</taxon>
    </lineage>
</organism>
<dbReference type="EMBL" id="AHZU02000417">
    <property type="protein sequence ID" value="KFG44629.1"/>
    <property type="molecule type" value="Genomic_DNA"/>
</dbReference>
<proteinExistence type="predicted"/>
<sequence>FSSRRNMEVLVAFLDPGIALKFENLYWRHVQSGEAEQMTVEQWSNQSLVKKVLCFFCYYITRFAGKNFFDGLSDQRRRAVLNRLLIASYLEDMPASDLSTSLLWGFQ</sequence>
<feature type="non-terminal residue" evidence="1">
    <location>
        <position position="1"/>
    </location>
</feature>
<dbReference type="Proteomes" id="UP000028837">
    <property type="component" value="Unassembled WGS sequence"/>
</dbReference>
<name>A0A086KJR1_TOXGO</name>
<gene>
    <name evidence="1" type="ORF">TGDOM2_309940B</name>
</gene>
<comment type="caution">
    <text evidence="1">The sequence shown here is derived from an EMBL/GenBank/DDBJ whole genome shotgun (WGS) entry which is preliminary data.</text>
</comment>
<dbReference type="VEuPathDB" id="ToxoDB:TGDOM2_309940B"/>
<dbReference type="AlphaFoldDB" id="A0A086KJR1"/>
<accession>A0A086KJR1</accession>